<organism evidence="1 2">
    <name type="scientific">Nostoc parmelioides FACHB-3921</name>
    <dbReference type="NCBI Taxonomy" id="2692909"/>
    <lineage>
        <taxon>Bacteria</taxon>
        <taxon>Bacillati</taxon>
        <taxon>Cyanobacteriota</taxon>
        <taxon>Cyanophyceae</taxon>
        <taxon>Nostocales</taxon>
        <taxon>Nostocaceae</taxon>
        <taxon>Nostoc</taxon>
    </lineage>
</organism>
<sequence>MSNHINPEKFELFTELSKEQQQSIYGGNLLDSFGLYDFFFQKKDVASFANNIINFKDGQTSFDNKQETGYLMSQISFGFRLGNNRSSSRTSESGWNLFDLLSFLLYVIV</sequence>
<accession>A0ABR8BEE8</accession>
<reference evidence="1 2" key="1">
    <citation type="journal article" date="2020" name="ISME J.">
        <title>Comparative genomics reveals insights into cyanobacterial evolution and habitat adaptation.</title>
        <authorList>
            <person name="Chen M.Y."/>
            <person name="Teng W.K."/>
            <person name="Zhao L."/>
            <person name="Hu C.X."/>
            <person name="Zhou Y.K."/>
            <person name="Han B.P."/>
            <person name="Song L.R."/>
            <person name="Shu W.S."/>
        </authorList>
    </citation>
    <scope>NUCLEOTIDE SEQUENCE [LARGE SCALE GENOMIC DNA]</scope>
    <source>
        <strain evidence="1 2">FACHB-3921</strain>
    </source>
</reference>
<gene>
    <name evidence="1" type="ORF">H6G14_12330</name>
</gene>
<evidence type="ECO:0000313" key="1">
    <source>
        <dbReference type="EMBL" id="MBD2252084.1"/>
    </source>
</evidence>
<dbReference type="EMBL" id="JACJQL010000014">
    <property type="protein sequence ID" value="MBD2252084.1"/>
    <property type="molecule type" value="Genomic_DNA"/>
</dbReference>
<proteinExistence type="predicted"/>
<comment type="caution">
    <text evidence="1">The sequence shown here is derived from an EMBL/GenBank/DDBJ whole genome shotgun (WGS) entry which is preliminary data.</text>
</comment>
<dbReference type="RefSeq" id="WP_190567697.1">
    <property type="nucleotide sequence ID" value="NZ_JACJQL010000014.1"/>
</dbReference>
<protein>
    <submittedName>
        <fullName evidence="1">Uncharacterized protein</fullName>
    </submittedName>
</protein>
<keyword evidence="2" id="KW-1185">Reference proteome</keyword>
<name>A0ABR8BEE8_9NOSO</name>
<dbReference type="Proteomes" id="UP000621307">
    <property type="component" value="Unassembled WGS sequence"/>
</dbReference>
<evidence type="ECO:0000313" key="2">
    <source>
        <dbReference type="Proteomes" id="UP000621307"/>
    </source>
</evidence>